<gene>
    <name evidence="4" type="ORF">H4696_008610</name>
</gene>
<evidence type="ECO:0000313" key="4">
    <source>
        <dbReference type="EMBL" id="MBE1501510.1"/>
    </source>
</evidence>
<proteinExistence type="inferred from homology"/>
<dbReference type="Proteomes" id="UP000631670">
    <property type="component" value="Unassembled WGS sequence"/>
</dbReference>
<dbReference type="InterPro" id="IPR002763">
    <property type="entry name" value="DUF72"/>
</dbReference>
<dbReference type="InterPro" id="IPR015797">
    <property type="entry name" value="NUDIX_hydrolase-like_dom_sf"/>
</dbReference>
<keyword evidence="2" id="KW-0378">Hydrolase</keyword>
<evidence type="ECO:0000256" key="2">
    <source>
        <dbReference type="ARBA" id="ARBA00022801"/>
    </source>
</evidence>
<evidence type="ECO:0000259" key="3">
    <source>
        <dbReference type="PROSITE" id="PS51462"/>
    </source>
</evidence>
<dbReference type="Gene3D" id="3.90.79.10">
    <property type="entry name" value="Nucleoside Triphosphate Pyrophosphohydrolase"/>
    <property type="match status" value="1"/>
</dbReference>
<organism evidence="4 5">
    <name type="scientific">Amycolatopsis lexingtonensis</name>
    <dbReference type="NCBI Taxonomy" id="218822"/>
    <lineage>
        <taxon>Bacteria</taxon>
        <taxon>Bacillati</taxon>
        <taxon>Actinomycetota</taxon>
        <taxon>Actinomycetes</taxon>
        <taxon>Pseudonocardiales</taxon>
        <taxon>Pseudonocardiaceae</taxon>
        <taxon>Amycolatopsis</taxon>
    </lineage>
</organism>
<dbReference type="Gene3D" id="3.20.20.410">
    <property type="entry name" value="Protein of unknown function UPF0759"/>
    <property type="match status" value="1"/>
</dbReference>
<name>A0ABR9IE96_9PSEU</name>
<evidence type="ECO:0000313" key="5">
    <source>
        <dbReference type="Proteomes" id="UP000631670"/>
    </source>
</evidence>
<dbReference type="Pfam" id="PF01904">
    <property type="entry name" value="DUF72"/>
    <property type="match status" value="1"/>
</dbReference>
<protein>
    <submittedName>
        <fullName evidence="4">Uncharacterized protein YecE (DUF72 family)/ADP-ribose pyrophosphatase YjhB (NUDIX family)</fullName>
    </submittedName>
</protein>
<comment type="caution">
    <text evidence="4">The sequence shown here is derived from an EMBL/GenBank/DDBJ whole genome shotgun (WGS) entry which is preliminary data.</text>
</comment>
<dbReference type="InterPro" id="IPR020084">
    <property type="entry name" value="NUDIX_hydrolase_CS"/>
</dbReference>
<dbReference type="SUPFAM" id="SSF117396">
    <property type="entry name" value="TM1631-like"/>
    <property type="match status" value="1"/>
</dbReference>
<reference evidence="4 5" key="1">
    <citation type="submission" date="2020-10" db="EMBL/GenBank/DDBJ databases">
        <title>Sequencing the genomes of 1000 actinobacteria strains.</title>
        <authorList>
            <person name="Klenk H.-P."/>
        </authorList>
    </citation>
    <scope>NUCLEOTIDE SEQUENCE [LARGE SCALE GENOMIC DNA]</scope>
    <source>
        <strain evidence="4 5">DSM 44653</strain>
    </source>
</reference>
<dbReference type="EMBL" id="JADBEG010000001">
    <property type="protein sequence ID" value="MBE1501510.1"/>
    <property type="molecule type" value="Genomic_DNA"/>
</dbReference>
<comment type="similarity">
    <text evidence="1">Belongs to the Nudix hydrolase family.</text>
</comment>
<dbReference type="CDD" id="cd02883">
    <property type="entry name" value="NUDIX_Hydrolase"/>
    <property type="match status" value="1"/>
</dbReference>
<dbReference type="InterPro" id="IPR000086">
    <property type="entry name" value="NUDIX_hydrolase_dom"/>
</dbReference>
<accession>A0ABR9IE96</accession>
<feature type="domain" description="Nudix hydrolase" evidence="3">
    <location>
        <begin position="2"/>
        <end position="134"/>
    </location>
</feature>
<dbReference type="Pfam" id="PF00293">
    <property type="entry name" value="NUDIX"/>
    <property type="match status" value="1"/>
</dbReference>
<sequence length="414" mass="46700">MTEKHLAYCWITRGERILFLRRAAGVFRAGQWELPGGTAEPGEPMETTAVREAAEETGLRVRVTGELARDEWPDIAGRDLQIHAVVYAVEETGRGEVVLTPEEHDDFAWLTRAEARELPLPDHFRRLLSPAAPRLHVGCAMWTHKAWPGRFLPPSLPPKERLRAYAGWCNAVEGNTTFYATPARSTVETWAEQTGPAFRFVVKVPKVVTHERRFTGVEAEMRTFLDAIEPLGDRAVLWTQLPGSFGPSDVDALARFLRRLPAGRRRAVEVRHPEFFTDAASASLLEETLAGVDTEWVPFDTTVFFRSPPTSEAEQEAWGKKPRLPRRIRALTDQPIVRYLGRDSVEDTVEGWQPWVETAAAWLREGRSPTVFVHTPDNDDAPALARRFHEEVRALVPELEALPEPEPIEPATLF</sequence>
<dbReference type="InterPro" id="IPR020476">
    <property type="entry name" value="Nudix_hydrolase"/>
</dbReference>
<dbReference type="InterPro" id="IPR036520">
    <property type="entry name" value="UPF0759_sf"/>
</dbReference>
<evidence type="ECO:0000256" key="1">
    <source>
        <dbReference type="ARBA" id="ARBA00005582"/>
    </source>
</evidence>
<dbReference type="SUPFAM" id="SSF55811">
    <property type="entry name" value="Nudix"/>
    <property type="match status" value="1"/>
</dbReference>
<dbReference type="PROSITE" id="PS00893">
    <property type="entry name" value="NUDIX_BOX"/>
    <property type="match status" value="1"/>
</dbReference>
<dbReference type="PANTHER" id="PTHR30348:SF9">
    <property type="entry name" value="UPF0759 PROTEIN YECE"/>
    <property type="match status" value="1"/>
</dbReference>
<keyword evidence="5" id="KW-1185">Reference proteome</keyword>
<dbReference type="PROSITE" id="PS51462">
    <property type="entry name" value="NUDIX"/>
    <property type="match status" value="1"/>
</dbReference>
<dbReference type="PRINTS" id="PR00502">
    <property type="entry name" value="NUDIXFAMILY"/>
</dbReference>
<dbReference type="PANTHER" id="PTHR30348">
    <property type="entry name" value="UNCHARACTERIZED PROTEIN YECE"/>
    <property type="match status" value="1"/>
</dbReference>